<keyword evidence="8" id="KW-1185">Reference proteome</keyword>
<comment type="cofactor">
    <cofactor evidence="1">
        <name>FAD</name>
        <dbReference type="ChEBI" id="CHEBI:57692"/>
    </cofactor>
</comment>
<sequence length="141" mass="15491">MFILFVLKQVQAPWLKTFLYGEIDTYIIPGSSSVTVGGCRQFESYDINVSPHDSAAIKERAYRLMPSLQTAPVMREWVGLRPHRSIVRVAPEIINSPAGKLKIVHNYGHGGYGVTTAPGTAIHAVRHLKQLHSAGVGNSKL</sequence>
<evidence type="ECO:0000256" key="5">
    <source>
        <dbReference type="ARBA" id="ARBA00023002"/>
    </source>
</evidence>
<evidence type="ECO:0000256" key="4">
    <source>
        <dbReference type="ARBA" id="ARBA00022827"/>
    </source>
</evidence>
<comment type="caution">
    <text evidence="7">The sequence shown here is derived from an EMBL/GenBank/DDBJ whole genome shotgun (WGS) entry which is preliminary data.</text>
</comment>
<keyword evidence="4" id="KW-0274">FAD</keyword>
<evidence type="ECO:0000259" key="6">
    <source>
        <dbReference type="Pfam" id="PF01266"/>
    </source>
</evidence>
<proteinExistence type="inferred from homology"/>
<dbReference type="PROSITE" id="PS00677">
    <property type="entry name" value="DAO"/>
    <property type="match status" value="1"/>
</dbReference>
<evidence type="ECO:0000313" key="8">
    <source>
        <dbReference type="Proteomes" id="UP001159363"/>
    </source>
</evidence>
<feature type="domain" description="FAD dependent oxidoreductase" evidence="6">
    <location>
        <begin position="19"/>
        <end position="123"/>
    </location>
</feature>
<dbReference type="Pfam" id="PF01266">
    <property type="entry name" value="DAO"/>
    <property type="match status" value="1"/>
</dbReference>
<dbReference type="Gene3D" id="3.40.50.720">
    <property type="entry name" value="NAD(P)-binding Rossmann-like Domain"/>
    <property type="match status" value="1"/>
</dbReference>
<gene>
    <name evidence="7" type="ORF">PR048_021716</name>
</gene>
<dbReference type="PANTHER" id="PTHR11530">
    <property type="entry name" value="D-AMINO ACID OXIDASE"/>
    <property type="match status" value="1"/>
</dbReference>
<dbReference type="EMBL" id="JARBHB010000008">
    <property type="protein sequence ID" value="KAJ8877262.1"/>
    <property type="molecule type" value="Genomic_DNA"/>
</dbReference>
<comment type="similarity">
    <text evidence="2">Belongs to the DAMOX/DASOX family.</text>
</comment>
<dbReference type="SUPFAM" id="SSF54373">
    <property type="entry name" value="FAD-linked reductases, C-terminal domain"/>
    <property type="match status" value="1"/>
</dbReference>
<keyword evidence="5" id="KW-0560">Oxidoreductase</keyword>
<protein>
    <recommendedName>
        <fullName evidence="6">FAD dependent oxidoreductase domain-containing protein</fullName>
    </recommendedName>
</protein>
<dbReference type="PANTHER" id="PTHR11530:SF17">
    <property type="entry name" value="RE49860P"/>
    <property type="match status" value="1"/>
</dbReference>
<accession>A0ABQ9GYZ7</accession>
<dbReference type="InterPro" id="IPR006181">
    <property type="entry name" value="D-amino_acid_oxidase_CS"/>
</dbReference>
<dbReference type="InterPro" id="IPR023209">
    <property type="entry name" value="DAO"/>
</dbReference>
<evidence type="ECO:0000256" key="3">
    <source>
        <dbReference type="ARBA" id="ARBA00022630"/>
    </source>
</evidence>
<dbReference type="InterPro" id="IPR006076">
    <property type="entry name" value="FAD-dep_OxRdtase"/>
</dbReference>
<dbReference type="Proteomes" id="UP001159363">
    <property type="component" value="Chromosome 7"/>
</dbReference>
<keyword evidence="3" id="KW-0285">Flavoprotein</keyword>
<evidence type="ECO:0000313" key="7">
    <source>
        <dbReference type="EMBL" id="KAJ8877262.1"/>
    </source>
</evidence>
<organism evidence="7 8">
    <name type="scientific">Dryococelus australis</name>
    <dbReference type="NCBI Taxonomy" id="614101"/>
    <lineage>
        <taxon>Eukaryota</taxon>
        <taxon>Metazoa</taxon>
        <taxon>Ecdysozoa</taxon>
        <taxon>Arthropoda</taxon>
        <taxon>Hexapoda</taxon>
        <taxon>Insecta</taxon>
        <taxon>Pterygota</taxon>
        <taxon>Neoptera</taxon>
        <taxon>Polyneoptera</taxon>
        <taxon>Phasmatodea</taxon>
        <taxon>Verophasmatodea</taxon>
        <taxon>Anareolatae</taxon>
        <taxon>Phasmatidae</taxon>
        <taxon>Eurycanthinae</taxon>
        <taxon>Dryococelus</taxon>
    </lineage>
</organism>
<dbReference type="Gene3D" id="3.30.9.10">
    <property type="entry name" value="D-Amino Acid Oxidase, subunit A, domain 2"/>
    <property type="match status" value="1"/>
</dbReference>
<name>A0ABQ9GYZ7_9NEOP</name>
<evidence type="ECO:0000256" key="2">
    <source>
        <dbReference type="ARBA" id="ARBA00006730"/>
    </source>
</evidence>
<reference evidence="7 8" key="1">
    <citation type="submission" date="2023-02" db="EMBL/GenBank/DDBJ databases">
        <title>LHISI_Scaffold_Assembly.</title>
        <authorList>
            <person name="Stuart O.P."/>
            <person name="Cleave R."/>
            <person name="Magrath M.J.L."/>
            <person name="Mikheyev A.S."/>
        </authorList>
    </citation>
    <scope>NUCLEOTIDE SEQUENCE [LARGE SCALE GENOMIC DNA]</scope>
    <source>
        <strain evidence="7">Daus_M_001</strain>
        <tissue evidence="7">Leg muscle</tissue>
    </source>
</reference>
<evidence type="ECO:0000256" key="1">
    <source>
        <dbReference type="ARBA" id="ARBA00001974"/>
    </source>
</evidence>